<evidence type="ECO:0000313" key="2">
    <source>
        <dbReference type="EMBL" id="GBP96743.1"/>
    </source>
</evidence>
<comment type="caution">
    <text evidence="2">The sequence shown here is derived from an EMBL/GenBank/DDBJ whole genome shotgun (WGS) entry which is preliminary data.</text>
</comment>
<feature type="compositionally biased region" description="Basic residues" evidence="1">
    <location>
        <begin position="31"/>
        <end position="40"/>
    </location>
</feature>
<sequence>MRTKKRRIRNAAPSRGSTWSGNMCRPERFTKGQRLRRRPRAGSDFALHRTGEPVGRHLQGHQGNGKTGRILLQTDSVLSPNESATLLAETFP</sequence>
<keyword evidence="3" id="KW-1185">Reference proteome</keyword>
<protein>
    <submittedName>
        <fullName evidence="2">Uncharacterized protein</fullName>
    </submittedName>
</protein>
<dbReference type="Proteomes" id="UP000299102">
    <property type="component" value="Unassembled WGS sequence"/>
</dbReference>
<name>A0A4C2ABH5_EUMVA</name>
<dbReference type="AlphaFoldDB" id="A0A4C2ABH5"/>
<evidence type="ECO:0000313" key="3">
    <source>
        <dbReference type="Proteomes" id="UP000299102"/>
    </source>
</evidence>
<evidence type="ECO:0000256" key="1">
    <source>
        <dbReference type="SAM" id="MobiDB-lite"/>
    </source>
</evidence>
<accession>A0A4C2ABH5</accession>
<feature type="compositionally biased region" description="Basic and acidic residues" evidence="1">
    <location>
        <begin position="46"/>
        <end position="55"/>
    </location>
</feature>
<feature type="region of interest" description="Disordered" evidence="1">
    <location>
        <begin position="1"/>
        <end position="66"/>
    </location>
</feature>
<gene>
    <name evidence="2" type="ORF">EVAR_77678_1</name>
</gene>
<reference evidence="2 3" key="1">
    <citation type="journal article" date="2019" name="Commun. Biol.">
        <title>The bagworm genome reveals a unique fibroin gene that provides high tensile strength.</title>
        <authorList>
            <person name="Kono N."/>
            <person name="Nakamura H."/>
            <person name="Ohtoshi R."/>
            <person name="Tomita M."/>
            <person name="Numata K."/>
            <person name="Arakawa K."/>
        </authorList>
    </citation>
    <scope>NUCLEOTIDE SEQUENCE [LARGE SCALE GENOMIC DNA]</scope>
</reference>
<proteinExistence type="predicted"/>
<organism evidence="2 3">
    <name type="scientific">Eumeta variegata</name>
    <name type="common">Bagworm moth</name>
    <name type="synonym">Eumeta japonica</name>
    <dbReference type="NCBI Taxonomy" id="151549"/>
    <lineage>
        <taxon>Eukaryota</taxon>
        <taxon>Metazoa</taxon>
        <taxon>Ecdysozoa</taxon>
        <taxon>Arthropoda</taxon>
        <taxon>Hexapoda</taxon>
        <taxon>Insecta</taxon>
        <taxon>Pterygota</taxon>
        <taxon>Neoptera</taxon>
        <taxon>Endopterygota</taxon>
        <taxon>Lepidoptera</taxon>
        <taxon>Glossata</taxon>
        <taxon>Ditrysia</taxon>
        <taxon>Tineoidea</taxon>
        <taxon>Psychidae</taxon>
        <taxon>Oiketicinae</taxon>
        <taxon>Eumeta</taxon>
    </lineage>
</organism>
<dbReference type="EMBL" id="BGZK01002828">
    <property type="protein sequence ID" value="GBP96743.1"/>
    <property type="molecule type" value="Genomic_DNA"/>
</dbReference>